<evidence type="ECO:0000256" key="1">
    <source>
        <dbReference type="SAM" id="MobiDB-lite"/>
    </source>
</evidence>
<dbReference type="Proteomes" id="UP000189229">
    <property type="component" value="Unassembled WGS sequence"/>
</dbReference>
<gene>
    <name evidence="2" type="ORF">BZL30_0110</name>
</gene>
<feature type="region of interest" description="Disordered" evidence="1">
    <location>
        <begin position="31"/>
        <end position="54"/>
    </location>
</feature>
<dbReference type="EC" id="2.3.1.20" evidence="2"/>
<feature type="compositionally biased region" description="Low complexity" evidence="1">
    <location>
        <begin position="33"/>
        <end position="42"/>
    </location>
</feature>
<comment type="caution">
    <text evidence="2">The sequence shown here is derived from an EMBL/GenBank/DDBJ whole genome shotgun (WGS) entry which is preliminary data.</text>
</comment>
<evidence type="ECO:0000313" key="2">
    <source>
        <dbReference type="EMBL" id="OOK82882.1"/>
    </source>
</evidence>
<keyword evidence="2" id="KW-0012">Acyltransferase</keyword>
<evidence type="ECO:0000313" key="3">
    <source>
        <dbReference type="Proteomes" id="UP000189229"/>
    </source>
</evidence>
<sequence length="54" mass="5677">MEQLTTMEASFLEAEDADRHVSLAIGALAVIDGPSPGETSSSRRSRSECEPSPG</sequence>
<protein>
    <submittedName>
        <fullName evidence="2">Diacylglycerol O-acyltransferase domain protein</fullName>
        <ecNumber evidence="2">2.3.1.20</ecNumber>
    </submittedName>
</protein>
<dbReference type="GO" id="GO:0004144">
    <property type="term" value="F:diacylglycerol O-acyltransferase activity"/>
    <property type="evidence" value="ECO:0007669"/>
    <property type="project" value="UniProtKB-EC"/>
</dbReference>
<keyword evidence="2" id="KW-0808">Transferase</keyword>
<organism evidence="2 3">
    <name type="scientific">Mycobacterium kansasii</name>
    <dbReference type="NCBI Taxonomy" id="1768"/>
    <lineage>
        <taxon>Bacteria</taxon>
        <taxon>Bacillati</taxon>
        <taxon>Actinomycetota</taxon>
        <taxon>Actinomycetes</taxon>
        <taxon>Mycobacteriales</taxon>
        <taxon>Mycobacteriaceae</taxon>
        <taxon>Mycobacterium</taxon>
    </lineage>
</organism>
<name>A0A1V3XUV7_MYCKA</name>
<dbReference type="AlphaFoldDB" id="A0A1V3XUV7"/>
<proteinExistence type="predicted"/>
<dbReference type="EMBL" id="MVBM01000001">
    <property type="protein sequence ID" value="OOK82882.1"/>
    <property type="molecule type" value="Genomic_DNA"/>
</dbReference>
<accession>A0A1V3XUV7</accession>
<feature type="compositionally biased region" description="Basic and acidic residues" evidence="1">
    <location>
        <begin position="45"/>
        <end position="54"/>
    </location>
</feature>
<reference evidence="2 3" key="1">
    <citation type="submission" date="2017-02" db="EMBL/GenBank/DDBJ databases">
        <title>Complete genome sequences of Mycobacterium kansasii strains isolated from rhesus macaques.</title>
        <authorList>
            <person name="Panda A."/>
            <person name="Nagaraj S."/>
            <person name="Zhao X."/>
            <person name="Tettelin H."/>
            <person name="Detolla L.J."/>
        </authorList>
    </citation>
    <scope>NUCLEOTIDE SEQUENCE [LARGE SCALE GENOMIC DNA]</scope>
    <source>
        <strain evidence="2 3">11-3813</strain>
    </source>
</reference>